<gene>
    <name evidence="2" type="ORF">PYCCODRAFT_1429273</name>
</gene>
<dbReference type="Proteomes" id="UP000193067">
    <property type="component" value="Unassembled WGS sequence"/>
</dbReference>
<dbReference type="OrthoDB" id="3248529at2759"/>
<keyword evidence="3" id="KW-1185">Reference proteome</keyword>
<reference evidence="2 3" key="1">
    <citation type="journal article" date="2015" name="Biotechnol. Biofuels">
        <title>Enhanced degradation of softwood versus hardwood by the white-rot fungus Pycnoporus coccineus.</title>
        <authorList>
            <person name="Couturier M."/>
            <person name="Navarro D."/>
            <person name="Chevret D."/>
            <person name="Henrissat B."/>
            <person name="Piumi F."/>
            <person name="Ruiz-Duenas F.J."/>
            <person name="Martinez A.T."/>
            <person name="Grigoriev I.V."/>
            <person name="Riley R."/>
            <person name="Lipzen A."/>
            <person name="Berrin J.G."/>
            <person name="Master E.R."/>
            <person name="Rosso M.N."/>
        </authorList>
    </citation>
    <scope>NUCLEOTIDE SEQUENCE [LARGE SCALE GENOMIC DNA]</scope>
    <source>
        <strain evidence="2 3">BRFM310</strain>
    </source>
</reference>
<proteinExistence type="predicted"/>
<feature type="non-terminal residue" evidence="2">
    <location>
        <position position="214"/>
    </location>
</feature>
<protein>
    <submittedName>
        <fullName evidence="2">Uncharacterized protein</fullName>
    </submittedName>
</protein>
<sequence length="214" mass="23858">MPISPRLLFLHGKGPGHVPAKDSFRKPTRSSQINDLGDSVGSYGTIRTSSDLRDDVPRSTLTVHSHLFSIITPAKVDVLERLLESHPNQPLVHEIRQEEEMARCYSPPFTGDLLPGMFSMPVHAVPKPHSEKLRFMNNHSAGSFSLNIMIDKRSVGMRPDNVQDLAHNLLHFRKSFANTPVHLSKSDISLHEDGRTIVFKLLGAGPRMHTGYTS</sequence>
<dbReference type="STRING" id="1353009.A0A1Y2I4S9"/>
<accession>A0A1Y2I4S9</accession>
<dbReference type="EMBL" id="KZ084282">
    <property type="protein sequence ID" value="OSC96137.1"/>
    <property type="molecule type" value="Genomic_DNA"/>
</dbReference>
<dbReference type="AlphaFoldDB" id="A0A1Y2I4S9"/>
<organism evidence="2 3">
    <name type="scientific">Trametes coccinea (strain BRFM310)</name>
    <name type="common">Pycnoporus coccineus</name>
    <dbReference type="NCBI Taxonomy" id="1353009"/>
    <lineage>
        <taxon>Eukaryota</taxon>
        <taxon>Fungi</taxon>
        <taxon>Dikarya</taxon>
        <taxon>Basidiomycota</taxon>
        <taxon>Agaricomycotina</taxon>
        <taxon>Agaricomycetes</taxon>
        <taxon>Polyporales</taxon>
        <taxon>Polyporaceae</taxon>
        <taxon>Trametes</taxon>
    </lineage>
</organism>
<evidence type="ECO:0000313" key="3">
    <source>
        <dbReference type="Proteomes" id="UP000193067"/>
    </source>
</evidence>
<evidence type="ECO:0000256" key="1">
    <source>
        <dbReference type="SAM" id="MobiDB-lite"/>
    </source>
</evidence>
<feature type="region of interest" description="Disordered" evidence="1">
    <location>
        <begin position="12"/>
        <end position="41"/>
    </location>
</feature>
<evidence type="ECO:0000313" key="2">
    <source>
        <dbReference type="EMBL" id="OSC96137.1"/>
    </source>
</evidence>
<name>A0A1Y2I4S9_TRAC3</name>